<evidence type="ECO:0000259" key="15">
    <source>
        <dbReference type="PROSITE" id="PS50076"/>
    </source>
</evidence>
<accession>A0A7M7RH20</accession>
<evidence type="ECO:0000256" key="11">
    <source>
        <dbReference type="ARBA" id="ARBA00078669"/>
    </source>
</evidence>
<dbReference type="KEGG" id="spu:752244"/>
<keyword evidence="6" id="KW-0966">Cell projection</keyword>
<dbReference type="PROSITE" id="PS00636">
    <property type="entry name" value="DNAJ_1"/>
    <property type="match status" value="1"/>
</dbReference>
<dbReference type="GeneID" id="752244"/>
<dbReference type="PROSITE" id="PS50076">
    <property type="entry name" value="DNAJ_2"/>
    <property type="match status" value="1"/>
</dbReference>
<dbReference type="FunFam" id="1.10.287.110:FF:000033">
    <property type="entry name" value="dnaJ homolog subfamily B member 13"/>
    <property type="match status" value="1"/>
</dbReference>
<dbReference type="InterPro" id="IPR051339">
    <property type="entry name" value="DnaJ_subfamily_B"/>
</dbReference>
<dbReference type="CDD" id="cd10747">
    <property type="entry name" value="DnaJ_C"/>
    <property type="match status" value="1"/>
</dbReference>
<dbReference type="GO" id="GO:0006457">
    <property type="term" value="P:protein folding"/>
    <property type="evidence" value="ECO:0007669"/>
    <property type="project" value="InterPro"/>
</dbReference>
<comment type="subcellular location">
    <subcellularLocation>
        <location evidence="1">Cell projection</location>
        <location evidence="1">Cilium</location>
        <location evidence="1">Flagellum</location>
    </subcellularLocation>
</comment>
<dbReference type="SMART" id="SM00271">
    <property type="entry name" value="DnaJ"/>
    <property type="match status" value="1"/>
</dbReference>
<comment type="subunit">
    <text evidence="8">Homodimer. Component of the axonemal radial spoke complex 1 (RS1), at least composed of spoke head proteins RSPH1, RSPH3, RSPH9 and the cilia-specific component RSPH4A or sperm-specific component RSPH6A, spoke stalk proteins RSPH14, DNAJB13, DYDC1, ROPN1L and NME5, and the anchor protein IQUB. Interacts with SUN5. Interacts with IQUB.</text>
</comment>
<evidence type="ECO:0000256" key="3">
    <source>
        <dbReference type="ARBA" id="ARBA00022846"/>
    </source>
</evidence>
<evidence type="ECO:0000256" key="2">
    <source>
        <dbReference type="ARBA" id="ARBA00022794"/>
    </source>
</evidence>
<dbReference type="InterPro" id="IPR008971">
    <property type="entry name" value="HSP40/DnaJ_pept-bd"/>
</dbReference>
<dbReference type="FunFam" id="2.60.260.20:FF:000002">
    <property type="entry name" value="Dnaj homolog subfamily b member"/>
    <property type="match status" value="1"/>
</dbReference>
<name>A0A7M7RH20_STRPU</name>
<dbReference type="GO" id="GO:0051082">
    <property type="term" value="F:unfolded protein binding"/>
    <property type="evidence" value="ECO:0000318"/>
    <property type="project" value="GO_Central"/>
</dbReference>
<evidence type="ECO:0000256" key="5">
    <source>
        <dbReference type="ARBA" id="ARBA00023186"/>
    </source>
</evidence>
<dbReference type="AlphaFoldDB" id="A0A7M7RH20"/>
<dbReference type="RefSeq" id="XP_001175481.2">
    <property type="nucleotide sequence ID" value="XM_001175481.4"/>
</dbReference>
<dbReference type="OMA" id="MPIRKEG"/>
<dbReference type="KEGG" id="spu:574994"/>
<dbReference type="GO" id="GO:0005829">
    <property type="term" value="C:cytosol"/>
    <property type="evidence" value="ECO:0000318"/>
    <property type="project" value="GO_Central"/>
</dbReference>
<keyword evidence="5" id="KW-0143">Chaperone</keyword>
<feature type="region of interest" description="Disordered" evidence="14">
    <location>
        <begin position="145"/>
        <end position="175"/>
    </location>
</feature>
<evidence type="ECO:0000256" key="14">
    <source>
        <dbReference type="SAM" id="MobiDB-lite"/>
    </source>
</evidence>
<dbReference type="FunFam" id="2.60.260.20:FF:000006">
    <property type="entry name" value="DnaJ subfamily B member 13"/>
    <property type="match status" value="1"/>
</dbReference>
<evidence type="ECO:0000256" key="9">
    <source>
        <dbReference type="ARBA" id="ARBA00071910"/>
    </source>
</evidence>
<dbReference type="InterPro" id="IPR001623">
    <property type="entry name" value="DnaJ_domain"/>
</dbReference>
<dbReference type="SMR" id="A0A7M7RH20"/>
<evidence type="ECO:0000256" key="6">
    <source>
        <dbReference type="ARBA" id="ARBA00023273"/>
    </source>
</evidence>
<reference evidence="17" key="1">
    <citation type="submission" date="2015-02" db="EMBL/GenBank/DDBJ databases">
        <title>Genome sequencing for Strongylocentrotus purpuratus.</title>
        <authorList>
            <person name="Murali S."/>
            <person name="Liu Y."/>
            <person name="Vee V."/>
            <person name="English A."/>
            <person name="Wang M."/>
            <person name="Skinner E."/>
            <person name="Han Y."/>
            <person name="Muzny D.M."/>
            <person name="Worley K.C."/>
            <person name="Gibbs R.A."/>
        </authorList>
    </citation>
    <scope>NUCLEOTIDE SEQUENCE</scope>
</reference>
<dbReference type="GO" id="GO:0036126">
    <property type="term" value="C:sperm flagellum"/>
    <property type="evidence" value="ECO:0007669"/>
    <property type="project" value="UniProtKB-ARBA"/>
</dbReference>
<evidence type="ECO:0000313" key="17">
    <source>
        <dbReference type="Proteomes" id="UP000007110"/>
    </source>
</evidence>
<evidence type="ECO:0000256" key="13">
    <source>
        <dbReference type="ARBA" id="ARBA00081125"/>
    </source>
</evidence>
<dbReference type="Gene3D" id="1.10.287.110">
    <property type="entry name" value="DnaJ domain"/>
    <property type="match status" value="1"/>
</dbReference>
<protein>
    <recommendedName>
        <fullName evidence="9">DnaJ homolog subfamily B member 13</fullName>
    </recommendedName>
    <alternativeName>
        <fullName evidence="12">Testis and spermatogenesis cell-related protein 6</fullName>
    </alternativeName>
    <alternativeName>
        <fullName evidence="13">Testis spermatocyte apoptosis-related gene 6 protein</fullName>
    </alternativeName>
    <alternativeName>
        <fullName evidence="10">Testis spermatogenesis apoptosis-related gene 3 protein</fullName>
    </alternativeName>
    <alternativeName>
        <fullName evidence="11">Testis spermatogenesis apoptosis-related gene 6 protein</fullName>
    </alternativeName>
</protein>
<feature type="domain" description="J" evidence="15">
    <location>
        <begin position="7"/>
        <end position="71"/>
    </location>
</feature>
<dbReference type="GeneID" id="574994"/>
<dbReference type="InterPro" id="IPR018253">
    <property type="entry name" value="DnaJ_domain_CS"/>
</dbReference>
<dbReference type="FunCoup" id="A0A7M7RH20">
    <property type="interactions" value="1505"/>
</dbReference>
<dbReference type="Pfam" id="PF00226">
    <property type="entry name" value="DnaJ"/>
    <property type="match status" value="1"/>
</dbReference>
<comment type="function">
    <text evidence="7">Functions as part of axonemal radial spoke complexes that play an important part in the motility of sperm and cilia.</text>
</comment>
<dbReference type="Proteomes" id="UP000007110">
    <property type="component" value="Unassembled WGS sequence"/>
</dbReference>
<dbReference type="SUPFAM" id="SSF46565">
    <property type="entry name" value="Chaperone J-domain"/>
    <property type="match status" value="1"/>
</dbReference>
<keyword evidence="2" id="KW-0970">Cilium biogenesis/degradation</keyword>
<dbReference type="InterPro" id="IPR036869">
    <property type="entry name" value="J_dom_sf"/>
</dbReference>
<dbReference type="OrthoDB" id="550424at2759"/>
<evidence type="ECO:0000313" key="16">
    <source>
        <dbReference type="EnsemblMetazoa" id="XP_801937"/>
    </source>
</evidence>
<keyword evidence="4" id="KW-0969">Cilium</keyword>
<dbReference type="InParanoid" id="A0A7M7RH20"/>
<evidence type="ECO:0000256" key="12">
    <source>
        <dbReference type="ARBA" id="ARBA00080190"/>
    </source>
</evidence>
<dbReference type="Gene3D" id="2.60.260.20">
    <property type="entry name" value="Urease metallochaperone UreE, N-terminal domain"/>
    <property type="match status" value="2"/>
</dbReference>
<evidence type="ECO:0000256" key="4">
    <source>
        <dbReference type="ARBA" id="ARBA00023069"/>
    </source>
</evidence>
<dbReference type="GO" id="GO:0007017">
    <property type="term" value="P:microtubule-based process"/>
    <property type="evidence" value="ECO:0007669"/>
    <property type="project" value="UniProtKB-ARBA"/>
</dbReference>
<proteinExistence type="predicted"/>
<dbReference type="GO" id="GO:0030030">
    <property type="term" value="P:cell projection organization"/>
    <property type="evidence" value="ECO:0007669"/>
    <property type="project" value="UniProtKB-KW"/>
</dbReference>
<dbReference type="PRINTS" id="PR00625">
    <property type="entry name" value="JDOMAIN"/>
</dbReference>
<organism evidence="16 17">
    <name type="scientific">Strongylocentrotus purpuratus</name>
    <name type="common">Purple sea urchin</name>
    <dbReference type="NCBI Taxonomy" id="7668"/>
    <lineage>
        <taxon>Eukaryota</taxon>
        <taxon>Metazoa</taxon>
        <taxon>Echinodermata</taxon>
        <taxon>Eleutherozoa</taxon>
        <taxon>Echinozoa</taxon>
        <taxon>Echinoidea</taxon>
        <taxon>Euechinoidea</taxon>
        <taxon>Echinacea</taxon>
        <taxon>Camarodonta</taxon>
        <taxon>Echinidea</taxon>
        <taxon>Strongylocentrotidae</taxon>
        <taxon>Strongylocentrotus</taxon>
    </lineage>
</organism>
<sequence>MTKMGKDYYKVLGVAKGATDDEIKKAYRKMALKYHPDKNKSKGAEEKFKEIAEAYEVLSDKKKKNIYDKYGEEGLKGGGGAPHGEQGGENFSSWTFHGDPNATFTSFFGNSNPFDMFFNVGGMGGQQNTRFNFAGGQPEAMDIDDDFGFGGGFPGPGSHQTRSNSQRKRQDPPVHHDLRVTLEDVFRGCTKKMKINRRVMNEDGRTTRTEDKILEINVKPGWKEGTKITFPKEGDQGPKRTPADIVFTLKDIPHSVFNRDGSNLVYKAKIPLRDALVGTSLKVPTIEGRTITVPCKEVIKPNSRKRVTSEGLPYPKQPSRRGDLLITFDIVFPDHLPSTTKEILSDCLPSP</sequence>
<dbReference type="PANTHER" id="PTHR24078:SF553">
    <property type="entry name" value="DNAJ HOMOLOG SUBFAMILY B MEMBER 5"/>
    <property type="match status" value="1"/>
</dbReference>
<dbReference type="EnsemblMetazoa" id="XM_796844">
    <property type="protein sequence ID" value="XP_801937"/>
    <property type="gene ID" value="LOC574994"/>
</dbReference>
<keyword evidence="17" id="KW-1185">Reference proteome</keyword>
<dbReference type="InterPro" id="IPR002939">
    <property type="entry name" value="DnaJ_C"/>
</dbReference>
<dbReference type="PANTHER" id="PTHR24078">
    <property type="entry name" value="DNAJ HOMOLOG SUBFAMILY C MEMBER"/>
    <property type="match status" value="1"/>
</dbReference>
<dbReference type="RefSeq" id="XP_801937.3">
    <property type="nucleotide sequence ID" value="XM_796844.5"/>
</dbReference>
<dbReference type="GO" id="GO:0051087">
    <property type="term" value="F:protein-folding chaperone binding"/>
    <property type="evidence" value="ECO:0000318"/>
    <property type="project" value="GO_Central"/>
</dbReference>
<dbReference type="CDD" id="cd06257">
    <property type="entry name" value="DnaJ"/>
    <property type="match status" value="1"/>
</dbReference>
<evidence type="ECO:0000256" key="10">
    <source>
        <dbReference type="ARBA" id="ARBA00075378"/>
    </source>
</evidence>
<evidence type="ECO:0000256" key="1">
    <source>
        <dbReference type="ARBA" id="ARBA00004230"/>
    </source>
</evidence>
<keyword evidence="3" id="KW-0282">Flagellum</keyword>
<dbReference type="Pfam" id="PF01556">
    <property type="entry name" value="DnaJ_C"/>
    <property type="match status" value="1"/>
</dbReference>
<evidence type="ECO:0000256" key="7">
    <source>
        <dbReference type="ARBA" id="ARBA00056649"/>
    </source>
</evidence>
<dbReference type="EnsemblMetazoa" id="XM_001175481">
    <property type="protein sequence ID" value="XP_001175481"/>
    <property type="gene ID" value="LOC752244"/>
</dbReference>
<reference evidence="16" key="2">
    <citation type="submission" date="2021-01" db="UniProtKB">
        <authorList>
            <consortium name="EnsemblMetazoa"/>
        </authorList>
    </citation>
    <scope>IDENTIFICATION</scope>
</reference>
<evidence type="ECO:0000256" key="8">
    <source>
        <dbReference type="ARBA" id="ARBA00064985"/>
    </source>
</evidence>
<dbReference type="SUPFAM" id="SSF49493">
    <property type="entry name" value="HSP40/DnaJ peptide-binding domain"/>
    <property type="match status" value="2"/>
</dbReference>